<dbReference type="Gene3D" id="1.20.1250.20">
    <property type="entry name" value="MFS general substrate transporter like domains"/>
    <property type="match status" value="2"/>
</dbReference>
<feature type="transmembrane region" description="Helical" evidence="2">
    <location>
        <begin position="410"/>
        <end position="432"/>
    </location>
</feature>
<accession>A0A0V0J5Y8</accession>
<reference evidence="4" key="1">
    <citation type="submission" date="2016-01" db="EMBL/GenBank/DDBJ databases">
        <title>Reference transcriptome for the parasite Schistocephalus solidus: insights into the molecular evolution of parasitism.</title>
        <authorList>
            <person name="Hebert F.O."/>
            <person name="Grambauer S."/>
            <person name="Barber I."/>
            <person name="Landry C.R."/>
            <person name="Aubin-Horth N."/>
        </authorList>
    </citation>
    <scope>NUCLEOTIDE SEQUENCE</scope>
</reference>
<dbReference type="InterPro" id="IPR020846">
    <property type="entry name" value="MFS_dom"/>
</dbReference>
<dbReference type="InterPro" id="IPR050327">
    <property type="entry name" value="Proton-linked_MCT"/>
</dbReference>
<name>A0A0V0J5Y8_SCHSO</name>
<comment type="subcellular location">
    <subcellularLocation>
        <location evidence="1">Membrane</location>
        <topology evidence="1">Multi-pass membrane protein</topology>
    </subcellularLocation>
</comment>
<feature type="transmembrane region" description="Helical" evidence="2">
    <location>
        <begin position="72"/>
        <end position="90"/>
    </location>
</feature>
<feature type="transmembrane region" description="Helical" evidence="2">
    <location>
        <begin position="503"/>
        <end position="525"/>
    </location>
</feature>
<protein>
    <submittedName>
        <fullName evidence="4">Monocarboxylate transporter 5</fullName>
    </submittedName>
</protein>
<feature type="transmembrane region" description="Helical" evidence="2">
    <location>
        <begin position="444"/>
        <end position="462"/>
    </location>
</feature>
<proteinExistence type="predicted"/>
<dbReference type="GO" id="GO:0016020">
    <property type="term" value="C:membrane"/>
    <property type="evidence" value="ECO:0007669"/>
    <property type="project" value="UniProtKB-SubCell"/>
</dbReference>
<dbReference type="PANTHER" id="PTHR11360">
    <property type="entry name" value="MONOCARBOXYLATE TRANSPORTER"/>
    <property type="match status" value="1"/>
</dbReference>
<feature type="transmembrane region" description="Helical" evidence="2">
    <location>
        <begin position="102"/>
        <end position="124"/>
    </location>
</feature>
<sequence>MKSASEEGQYPIGDQPEIWDADSLTGEQSMKPPEGGWGWVVVFGSFLVHLIADGITYAFGVFTPAIVDYYGASRQLVGWLNSALVGITFISGPLSSKLCDAYGFRIVTMLGGVIGAIGLGAVFFSANFVFFFVMVSGLGGLGFGLAYLASICVVSNYFERNRALAVGFAVCGSGVGTFLFAPLVDVLVRSYTWRGAMLILSGIMLNCCVCGALYRPLKRSASQWIDSNASNRSSFNAQTYPPGIGEEVNVSQERPSEVTPLLPSTLSHFRPNLVQSVNFSSTNRGEVNTHLTISDPGHYRRSSQHRARWNAVSFGGGCMNPAYSMTLSSIFLRSRASISRQLANQHNAEAPVGTTERLSKAFLDLLNPYLLRSPVFLLFAFSNFLTSLGFNAPFLFAVDRAILQGIEPRRASFLVSSIGIGNTIGRVMFGALATRGGKRFRIHLYNGALVLCGLTTVASWWASTYPWMIAYTMAFGLLGGTYVTLTPVVLVDLLGVECLSDSFGLSLLFMGIAVLAGPPIAGAIFDGTGSYNISFAVCGFFILVSGLVMYPVFCLHWGPPKRTK</sequence>
<evidence type="ECO:0000313" key="4">
    <source>
        <dbReference type="EMBL" id="JAP61083.1"/>
    </source>
</evidence>
<feature type="transmembrane region" description="Helical" evidence="2">
    <location>
        <begin position="375"/>
        <end position="398"/>
    </location>
</feature>
<keyword evidence="2" id="KW-0472">Membrane</keyword>
<dbReference type="Pfam" id="PF07690">
    <property type="entry name" value="MFS_1"/>
    <property type="match status" value="1"/>
</dbReference>
<dbReference type="AlphaFoldDB" id="A0A0V0J5Y8"/>
<evidence type="ECO:0000256" key="1">
    <source>
        <dbReference type="ARBA" id="ARBA00004141"/>
    </source>
</evidence>
<feature type="transmembrane region" description="Helical" evidence="2">
    <location>
        <begin position="130"/>
        <end position="151"/>
    </location>
</feature>
<keyword evidence="2" id="KW-0812">Transmembrane</keyword>
<feature type="transmembrane region" description="Helical" evidence="2">
    <location>
        <begin position="196"/>
        <end position="214"/>
    </location>
</feature>
<feature type="transmembrane region" description="Helical" evidence="2">
    <location>
        <begin position="531"/>
        <end position="555"/>
    </location>
</feature>
<dbReference type="PROSITE" id="PS50850">
    <property type="entry name" value="MFS"/>
    <property type="match status" value="1"/>
</dbReference>
<gene>
    <name evidence="4" type="primary">MOT5</name>
    <name evidence="4" type="ORF">TR134899</name>
</gene>
<feature type="domain" description="Major facilitator superfamily (MFS) profile" evidence="3">
    <location>
        <begin position="37"/>
        <end position="562"/>
    </location>
</feature>
<dbReference type="InterPro" id="IPR011701">
    <property type="entry name" value="MFS"/>
</dbReference>
<feature type="transmembrane region" description="Helical" evidence="2">
    <location>
        <begin position="37"/>
        <end position="60"/>
    </location>
</feature>
<dbReference type="GO" id="GO:0008028">
    <property type="term" value="F:monocarboxylic acid transmembrane transporter activity"/>
    <property type="evidence" value="ECO:0007669"/>
    <property type="project" value="TreeGrafter"/>
</dbReference>
<dbReference type="InterPro" id="IPR036259">
    <property type="entry name" value="MFS_trans_sf"/>
</dbReference>
<evidence type="ECO:0000259" key="3">
    <source>
        <dbReference type="PROSITE" id="PS50850"/>
    </source>
</evidence>
<dbReference type="PANTHER" id="PTHR11360:SF284">
    <property type="entry name" value="EG:103B4.3 PROTEIN-RELATED"/>
    <property type="match status" value="1"/>
</dbReference>
<feature type="transmembrane region" description="Helical" evidence="2">
    <location>
        <begin position="163"/>
        <end position="184"/>
    </location>
</feature>
<evidence type="ECO:0000256" key="2">
    <source>
        <dbReference type="SAM" id="Phobius"/>
    </source>
</evidence>
<feature type="transmembrane region" description="Helical" evidence="2">
    <location>
        <begin position="468"/>
        <end position="491"/>
    </location>
</feature>
<dbReference type="CDD" id="cd17352">
    <property type="entry name" value="MFS_MCT_SLC16"/>
    <property type="match status" value="1"/>
</dbReference>
<dbReference type="SUPFAM" id="SSF103473">
    <property type="entry name" value="MFS general substrate transporter"/>
    <property type="match status" value="1"/>
</dbReference>
<dbReference type="EMBL" id="GEEE01002142">
    <property type="protein sequence ID" value="JAP61083.1"/>
    <property type="molecule type" value="Transcribed_RNA"/>
</dbReference>
<keyword evidence="2" id="KW-1133">Transmembrane helix</keyword>
<organism evidence="4">
    <name type="scientific">Schistocephalus solidus</name>
    <name type="common">Tapeworm</name>
    <dbReference type="NCBI Taxonomy" id="70667"/>
    <lineage>
        <taxon>Eukaryota</taxon>
        <taxon>Metazoa</taxon>
        <taxon>Spiralia</taxon>
        <taxon>Lophotrochozoa</taxon>
        <taxon>Platyhelminthes</taxon>
        <taxon>Cestoda</taxon>
        <taxon>Eucestoda</taxon>
        <taxon>Diphyllobothriidea</taxon>
        <taxon>Diphyllobothriidae</taxon>
        <taxon>Schistocephalus</taxon>
    </lineage>
</organism>